<keyword evidence="10" id="KW-1185">Reference proteome</keyword>
<accession>A0A6L9Y9P0</accession>
<dbReference type="AlphaFoldDB" id="A0A6L9Y9P0"/>
<evidence type="ECO:0000256" key="1">
    <source>
        <dbReference type="ARBA" id="ARBA00022670"/>
    </source>
</evidence>
<dbReference type="Pfam" id="PF01435">
    <property type="entry name" value="Peptidase_M48"/>
    <property type="match status" value="1"/>
</dbReference>
<gene>
    <name evidence="9" type="ORF">F9B74_09440</name>
</gene>
<comment type="caution">
    <text evidence="9">The sequence shown here is derived from an EMBL/GenBank/DDBJ whole genome shotgun (WGS) entry which is preliminary data.</text>
</comment>
<feature type="chain" id="PRO_5026685122" evidence="7">
    <location>
        <begin position="20"/>
        <end position="245"/>
    </location>
</feature>
<reference evidence="9 10" key="1">
    <citation type="submission" date="2020-02" db="EMBL/GenBank/DDBJ databases">
        <title>Pelistega sp. NLN82 were isolated from wild rodents of the Hainan Island.</title>
        <authorList>
            <person name="Niu N."/>
            <person name="Zhou J."/>
        </authorList>
    </citation>
    <scope>NUCLEOTIDE SEQUENCE [LARGE SCALE GENOMIC DNA]</scope>
    <source>
        <strain evidence="9 10">NLN82</strain>
    </source>
</reference>
<keyword evidence="1 6" id="KW-0645">Protease</keyword>
<keyword evidence="5 6" id="KW-0482">Metalloprotease</keyword>
<evidence type="ECO:0000256" key="3">
    <source>
        <dbReference type="ARBA" id="ARBA00022801"/>
    </source>
</evidence>
<evidence type="ECO:0000313" key="10">
    <source>
        <dbReference type="Proteomes" id="UP000477651"/>
    </source>
</evidence>
<dbReference type="GO" id="GO:0004222">
    <property type="term" value="F:metalloendopeptidase activity"/>
    <property type="evidence" value="ECO:0007669"/>
    <property type="project" value="InterPro"/>
</dbReference>
<dbReference type="Proteomes" id="UP000477651">
    <property type="component" value="Unassembled WGS sequence"/>
</dbReference>
<evidence type="ECO:0000256" key="5">
    <source>
        <dbReference type="ARBA" id="ARBA00023049"/>
    </source>
</evidence>
<name>A0A6L9Y9P0_9BURK</name>
<keyword evidence="3 6" id="KW-0378">Hydrolase</keyword>
<dbReference type="PROSITE" id="PS51257">
    <property type="entry name" value="PROKAR_LIPOPROTEIN"/>
    <property type="match status" value="1"/>
</dbReference>
<dbReference type="GO" id="GO:0051603">
    <property type="term" value="P:proteolysis involved in protein catabolic process"/>
    <property type="evidence" value="ECO:0007669"/>
    <property type="project" value="TreeGrafter"/>
</dbReference>
<evidence type="ECO:0000256" key="2">
    <source>
        <dbReference type="ARBA" id="ARBA00022723"/>
    </source>
</evidence>
<dbReference type="PANTHER" id="PTHR22726:SF8">
    <property type="entry name" value="METALLOPROTEASE YCAL"/>
    <property type="match status" value="1"/>
</dbReference>
<keyword evidence="2" id="KW-0479">Metal-binding</keyword>
<sequence>MMKKVLFASLLALSLGACKTLDVASAIEAGSSLFQAASISDDEMKAIGLQSAQKLDAENKTAPASNAYAKRLNKITKNFKSYNGIPLNFKVYLTKSVNAFALPNGDVRVYAGLMDLMTDDEVLFVVGHEIGHVIEGHSKARMRTNLLATAARQAAVASGNSIASTLSSGEIGELAHNFVNAQYSQSQEYDADTFGLKILKENNRPKEAGVSALRKLASLNGGSNASILSSHPDSLKRAERIANMK</sequence>
<comment type="similarity">
    <text evidence="6">Belongs to the peptidase M48 family.</text>
</comment>
<dbReference type="InterPro" id="IPR051156">
    <property type="entry name" value="Mito/Outer_Membr_Metalloprot"/>
</dbReference>
<organism evidence="9 10">
    <name type="scientific">Pelistega ratti</name>
    <dbReference type="NCBI Taxonomy" id="2652177"/>
    <lineage>
        <taxon>Bacteria</taxon>
        <taxon>Pseudomonadati</taxon>
        <taxon>Pseudomonadota</taxon>
        <taxon>Betaproteobacteria</taxon>
        <taxon>Burkholderiales</taxon>
        <taxon>Alcaligenaceae</taxon>
        <taxon>Pelistega</taxon>
    </lineage>
</organism>
<protein>
    <submittedName>
        <fullName evidence="9">M48 family metallopeptidase</fullName>
    </submittedName>
</protein>
<dbReference type="GO" id="GO:0046872">
    <property type="term" value="F:metal ion binding"/>
    <property type="evidence" value="ECO:0007669"/>
    <property type="project" value="UniProtKB-KW"/>
</dbReference>
<feature type="domain" description="Peptidase M48" evidence="8">
    <location>
        <begin position="85"/>
        <end position="244"/>
    </location>
</feature>
<evidence type="ECO:0000313" key="9">
    <source>
        <dbReference type="EMBL" id="NEN76528.1"/>
    </source>
</evidence>
<evidence type="ECO:0000256" key="7">
    <source>
        <dbReference type="SAM" id="SignalP"/>
    </source>
</evidence>
<evidence type="ECO:0000256" key="4">
    <source>
        <dbReference type="ARBA" id="ARBA00022833"/>
    </source>
</evidence>
<keyword evidence="4 6" id="KW-0862">Zinc</keyword>
<dbReference type="GO" id="GO:0016020">
    <property type="term" value="C:membrane"/>
    <property type="evidence" value="ECO:0007669"/>
    <property type="project" value="TreeGrafter"/>
</dbReference>
<dbReference type="InterPro" id="IPR001915">
    <property type="entry name" value="Peptidase_M48"/>
</dbReference>
<proteinExistence type="inferred from homology"/>
<dbReference type="Gene3D" id="3.30.2010.10">
    <property type="entry name" value="Metalloproteases ('zincins'), catalytic domain"/>
    <property type="match status" value="1"/>
</dbReference>
<comment type="cofactor">
    <cofactor evidence="6">
        <name>Zn(2+)</name>
        <dbReference type="ChEBI" id="CHEBI:29105"/>
    </cofactor>
    <text evidence="6">Binds 1 zinc ion per subunit.</text>
</comment>
<evidence type="ECO:0000256" key="6">
    <source>
        <dbReference type="RuleBase" id="RU003983"/>
    </source>
</evidence>
<dbReference type="PANTHER" id="PTHR22726">
    <property type="entry name" value="METALLOENDOPEPTIDASE OMA1"/>
    <property type="match status" value="1"/>
</dbReference>
<dbReference type="CDD" id="cd07334">
    <property type="entry name" value="M48C_loiP_like"/>
    <property type="match status" value="1"/>
</dbReference>
<feature type="signal peptide" evidence="7">
    <location>
        <begin position="1"/>
        <end position="19"/>
    </location>
</feature>
<keyword evidence="7" id="KW-0732">Signal</keyword>
<evidence type="ECO:0000259" key="8">
    <source>
        <dbReference type="Pfam" id="PF01435"/>
    </source>
</evidence>
<dbReference type="EMBL" id="JAAGYR010000021">
    <property type="protein sequence ID" value="NEN76528.1"/>
    <property type="molecule type" value="Genomic_DNA"/>
</dbReference>